<dbReference type="InterPro" id="IPR016166">
    <property type="entry name" value="FAD-bd_PCMH"/>
</dbReference>
<dbReference type="Proteomes" id="UP000695022">
    <property type="component" value="Unplaced"/>
</dbReference>
<evidence type="ECO:0000256" key="12">
    <source>
        <dbReference type="ARBA" id="ARBA00034078"/>
    </source>
</evidence>
<dbReference type="Pfam" id="PF20256">
    <property type="entry name" value="MoCoBD_2"/>
    <property type="match status" value="1"/>
</dbReference>
<evidence type="ECO:0000256" key="5">
    <source>
        <dbReference type="ARBA" id="ARBA00022630"/>
    </source>
</evidence>
<accession>A0ABM1EQ07</accession>
<dbReference type="Pfam" id="PF01799">
    <property type="entry name" value="Fer2_2"/>
    <property type="match status" value="1"/>
</dbReference>
<dbReference type="Pfam" id="PF01315">
    <property type="entry name" value="Ald_Xan_dh_C"/>
    <property type="match status" value="1"/>
</dbReference>
<dbReference type="Gene3D" id="3.30.390.50">
    <property type="entry name" value="CO dehydrogenase flavoprotein, C-terminal domain"/>
    <property type="match status" value="1"/>
</dbReference>
<dbReference type="SUPFAM" id="SSF56176">
    <property type="entry name" value="FAD-binding/transporter-associated domain-like"/>
    <property type="match status" value="1"/>
</dbReference>
<dbReference type="InterPro" id="IPR002888">
    <property type="entry name" value="2Fe-2S-bd"/>
</dbReference>
<dbReference type="InterPro" id="IPR016208">
    <property type="entry name" value="Ald_Oxase/xanthine_DH-like"/>
</dbReference>
<dbReference type="Gene3D" id="3.90.1170.50">
    <property type="entry name" value="Aldehyde oxidase/xanthine dehydrogenase, a/b hammerhead"/>
    <property type="match status" value="1"/>
</dbReference>
<keyword evidence="10" id="KW-0408">Iron</keyword>
<dbReference type="InterPro" id="IPR046867">
    <property type="entry name" value="AldOxase/xan_DH_MoCoBD2"/>
</dbReference>
<dbReference type="SMART" id="SM01008">
    <property type="entry name" value="Ald_Xan_dh_C"/>
    <property type="match status" value="1"/>
</dbReference>
<dbReference type="Gene3D" id="3.30.465.10">
    <property type="match status" value="1"/>
</dbReference>
<keyword evidence="6" id="KW-0001">2Fe-2S</keyword>
<dbReference type="PANTHER" id="PTHR45444:SF3">
    <property type="entry name" value="XANTHINE DEHYDROGENASE"/>
    <property type="match status" value="1"/>
</dbReference>
<keyword evidence="5" id="KW-0285">Flavoprotein</keyword>
<dbReference type="SMART" id="SM01092">
    <property type="entry name" value="CO_deh_flav_C"/>
    <property type="match status" value="1"/>
</dbReference>
<evidence type="ECO:0000256" key="6">
    <source>
        <dbReference type="ARBA" id="ARBA00022714"/>
    </source>
</evidence>
<feature type="domain" description="FAD-binding PCMH-type" evidence="13">
    <location>
        <begin position="137"/>
        <end position="327"/>
    </location>
</feature>
<dbReference type="SUPFAM" id="SSF56003">
    <property type="entry name" value="Molybdenum cofactor-binding domain"/>
    <property type="match status" value="1"/>
</dbReference>
<dbReference type="Gene3D" id="3.30.43.10">
    <property type="entry name" value="Uridine Diphospho-n-acetylenolpyruvylglucosamine Reductase, domain 2"/>
    <property type="match status" value="1"/>
</dbReference>
<dbReference type="InterPro" id="IPR008274">
    <property type="entry name" value="AldOxase/xan_DH_MoCoBD1"/>
</dbReference>
<keyword evidence="14" id="KW-1185">Reference proteome</keyword>
<name>A0ABM1EQ07_PRICU</name>
<keyword evidence="4" id="KW-0500">Molybdenum</keyword>
<evidence type="ECO:0000256" key="4">
    <source>
        <dbReference type="ARBA" id="ARBA00022505"/>
    </source>
</evidence>
<dbReference type="InterPro" id="IPR016167">
    <property type="entry name" value="FAD-bd_PCMH_sub1"/>
</dbReference>
<evidence type="ECO:0000259" key="13">
    <source>
        <dbReference type="PROSITE" id="PS51387"/>
    </source>
</evidence>
<dbReference type="Pfam" id="PF02738">
    <property type="entry name" value="MoCoBD_1"/>
    <property type="match status" value="1"/>
</dbReference>
<dbReference type="SUPFAM" id="SSF47741">
    <property type="entry name" value="CO dehydrogenase ISP C-domain like"/>
    <property type="match status" value="1"/>
</dbReference>
<dbReference type="PROSITE" id="PS51387">
    <property type="entry name" value="FAD_PCMH"/>
    <property type="match status" value="1"/>
</dbReference>
<dbReference type="PANTHER" id="PTHR45444">
    <property type="entry name" value="XANTHINE DEHYDROGENASE"/>
    <property type="match status" value="1"/>
</dbReference>
<evidence type="ECO:0000313" key="15">
    <source>
        <dbReference type="RefSeq" id="XP_014674278.1"/>
    </source>
</evidence>
<dbReference type="InterPro" id="IPR036856">
    <property type="entry name" value="Ald_Oxase/Xan_DH_a/b_sf"/>
</dbReference>
<dbReference type="Pfam" id="PF00941">
    <property type="entry name" value="FAD_binding_5"/>
    <property type="match status" value="1"/>
</dbReference>
<comment type="cofactor">
    <cofactor evidence="12">
        <name>[2Fe-2S] cluster</name>
        <dbReference type="ChEBI" id="CHEBI:190135"/>
    </cofactor>
</comment>
<keyword evidence="8" id="KW-0274">FAD</keyword>
<proteinExistence type="inferred from homology"/>
<dbReference type="RefSeq" id="XP_014674278.1">
    <property type="nucleotide sequence ID" value="XM_014818792.1"/>
</dbReference>
<evidence type="ECO:0000256" key="3">
    <source>
        <dbReference type="ARBA" id="ARBA00006849"/>
    </source>
</evidence>
<dbReference type="InterPro" id="IPR000674">
    <property type="entry name" value="Ald_Oxase/Xan_DH_a/b"/>
</dbReference>
<dbReference type="InterPro" id="IPR016169">
    <property type="entry name" value="FAD-bd_PCMH_sub2"/>
</dbReference>
<protein>
    <submittedName>
        <fullName evidence="15">Xanthine dehydrogenase/oxidase-like</fullName>
    </submittedName>
</protein>
<evidence type="ECO:0000256" key="9">
    <source>
        <dbReference type="ARBA" id="ARBA00023002"/>
    </source>
</evidence>
<gene>
    <name evidence="15" type="primary">LOC106814476</name>
</gene>
<dbReference type="InterPro" id="IPR005107">
    <property type="entry name" value="CO_DH_flav_C"/>
</dbReference>
<dbReference type="InterPro" id="IPR036884">
    <property type="entry name" value="2Fe-2S-bd_dom_sf"/>
</dbReference>
<dbReference type="InterPro" id="IPR036683">
    <property type="entry name" value="CO_DH_flav_C_dom_sf"/>
</dbReference>
<evidence type="ECO:0000256" key="1">
    <source>
        <dbReference type="ARBA" id="ARBA00001924"/>
    </source>
</evidence>
<evidence type="ECO:0000256" key="7">
    <source>
        <dbReference type="ARBA" id="ARBA00022723"/>
    </source>
</evidence>
<evidence type="ECO:0000256" key="8">
    <source>
        <dbReference type="ARBA" id="ARBA00022827"/>
    </source>
</evidence>
<keyword evidence="7" id="KW-0479">Metal-binding</keyword>
<dbReference type="InterPro" id="IPR002346">
    <property type="entry name" value="Mopterin_DH_FAD-bd"/>
</dbReference>
<comment type="cofactor">
    <cofactor evidence="2">
        <name>FAD</name>
        <dbReference type="ChEBI" id="CHEBI:57692"/>
    </cofactor>
</comment>
<evidence type="ECO:0000313" key="14">
    <source>
        <dbReference type="Proteomes" id="UP000695022"/>
    </source>
</evidence>
<dbReference type="GeneID" id="106814476"/>
<keyword evidence="11" id="KW-0411">Iron-sulfur</keyword>
<dbReference type="PIRSF" id="PIRSF000127">
    <property type="entry name" value="Xanthine_DH"/>
    <property type="match status" value="1"/>
</dbReference>
<sequence length="1230" mass="134362">MQERLAKAHGTQCGFCTPGFVMSMYALLRNDPTPSWKTLIRNFQGNLCRCTGYRPIMDGFKTFTEDFQTCMRGQCPGGSGCCKGDCGASIPASSNHTPVAPSALSDADLSPFDPTQEPTFPAELQIKCETLNGSRKFTGRRLTWFRPANLAEAMKLKAEHPHAVFVSGFTKIALDMKTQTTPPTHLIAIGHVQDLASIEWTDAGVTVGASMTFNDFENLCRTAILKHSEHPSESKMRMFHALLETLQRYGSQQIRNVARLGGAIAFASSTSDIAPVLHVIGCSVTVFSTDGHRRILPIDESFYLETGKSILEHNELILSLHIPFSKKDQYMHTYKQARRRDCDIAAVTCGFKVEFDEGVIKNIILCYGGVAPSMVIAKETSKHLIGRRWDEDMLSVACECLNQELVVTWVDNQVGAMLEYKQRLITGLFFMFYMRVLNEVQTPVVQAPIQSARSAGKIERGLPKGSQVYEVVDSNQPADDPIGRPLVHMSALEHATGEALYCDDIPPLRGELFAGLVTSTRAHARVVSIDTQTALATSGVVCFVDHRDIPGKKYVGPVTDNEAVFAVDEVESHGHIIGCVVAESRETAREAAATVTVEYEDLPAIFTIEEAIANNSFYGESKIKTHGDVAAGFKAADAVLEGTLRMGGQQHFYLEPQSCICVPGEKQEMNVYISTQSNTNVQNWIAATLAIPANRIVCHQKRVGGAFGGKEVQCSYAAIPAAVAAYKTGKPVRLIHTREEDLSITGARLPMLANYKVGCNADGKIVALQCKIYLDAGRALSLSDFELWAVFLATDGCFRLPNLHIEGICCKTNLPSNTAFRGFGQPQGQMLINWILSAIAEKLELPYLQVIQSNLRRQGDVSTFNSLIESDGLHICIEECRQMSHYEHQLAAVNEFNKKNRFRKQGISLQPCIFGFPICFKSLNQAGALVHVYTDGSVLLAFGGCEIGQGLFTKMIQVASRALQVSVDKIHVSETSSDKVPNSTSTGGSMTSDHCGGAVLNACQILRERIDPFKERDPSGTWEDWVKAAYLDRVSLSTTGFFRPDGLEGYDFETHTGNPYNYHTFGAACSQVEIDCVTGDHVVLRTDIVMDVGKSLNPMIDIGQIEGAFVQGCGLLTLEELRYTADGFLSTRHAGNYKIPGIVDVPEEFNVALLRNSENPCAIYSSKGIGEPPLLLASTVFFAIKNAVRAAREQDGLSGSFQFDSPATVEKILLACPSTLLPSTAGNGAT</sequence>
<dbReference type="InterPro" id="IPR037165">
    <property type="entry name" value="AldOxase/xan_DH_Mopterin-bd_sf"/>
</dbReference>
<dbReference type="Gene3D" id="1.10.150.120">
    <property type="entry name" value="[2Fe-2S]-binding domain"/>
    <property type="match status" value="1"/>
</dbReference>
<reference evidence="15" key="1">
    <citation type="submission" date="2025-08" db="UniProtKB">
        <authorList>
            <consortium name="RefSeq"/>
        </authorList>
    </citation>
    <scope>IDENTIFICATION</scope>
</reference>
<dbReference type="Pfam" id="PF03450">
    <property type="entry name" value="CO_deh_flav_C"/>
    <property type="match status" value="1"/>
</dbReference>
<comment type="cofactor">
    <cofactor evidence="1">
        <name>Mo-molybdopterin</name>
        <dbReference type="ChEBI" id="CHEBI:71302"/>
    </cofactor>
</comment>
<dbReference type="InterPro" id="IPR036318">
    <property type="entry name" value="FAD-bd_PCMH-like_sf"/>
</dbReference>
<dbReference type="Gene3D" id="3.30.365.10">
    <property type="entry name" value="Aldehyde oxidase/xanthine dehydrogenase, molybdopterin binding domain"/>
    <property type="match status" value="4"/>
</dbReference>
<evidence type="ECO:0000256" key="10">
    <source>
        <dbReference type="ARBA" id="ARBA00023004"/>
    </source>
</evidence>
<organism evidence="14 15">
    <name type="scientific">Priapulus caudatus</name>
    <name type="common">Priapulid worm</name>
    <dbReference type="NCBI Taxonomy" id="37621"/>
    <lineage>
        <taxon>Eukaryota</taxon>
        <taxon>Metazoa</taxon>
        <taxon>Ecdysozoa</taxon>
        <taxon>Scalidophora</taxon>
        <taxon>Priapulida</taxon>
        <taxon>Priapulimorpha</taxon>
        <taxon>Priapulimorphida</taxon>
        <taxon>Priapulidae</taxon>
        <taxon>Priapulus</taxon>
    </lineage>
</organism>
<dbReference type="SUPFAM" id="SSF55447">
    <property type="entry name" value="CO dehydrogenase flavoprotein C-terminal domain-like"/>
    <property type="match status" value="1"/>
</dbReference>
<evidence type="ECO:0000256" key="11">
    <source>
        <dbReference type="ARBA" id="ARBA00023014"/>
    </source>
</evidence>
<evidence type="ECO:0000256" key="2">
    <source>
        <dbReference type="ARBA" id="ARBA00001974"/>
    </source>
</evidence>
<dbReference type="SUPFAM" id="SSF54665">
    <property type="entry name" value="CO dehydrogenase molybdoprotein N-domain-like"/>
    <property type="match status" value="1"/>
</dbReference>
<comment type="similarity">
    <text evidence="3">Belongs to the xanthine dehydrogenase family.</text>
</comment>
<keyword evidence="9" id="KW-0560">Oxidoreductase</keyword>